<dbReference type="InterPro" id="IPR002410">
    <property type="entry name" value="Peptidase_S33"/>
</dbReference>
<dbReference type="GO" id="GO:0006508">
    <property type="term" value="P:proteolysis"/>
    <property type="evidence" value="ECO:0007669"/>
    <property type="project" value="InterPro"/>
</dbReference>
<keyword evidence="2 4" id="KW-0378">Hydrolase</keyword>
<comment type="similarity">
    <text evidence="1">Belongs to the peptidase S33 family.</text>
</comment>
<dbReference type="OrthoDB" id="190201at2759"/>
<proteinExistence type="inferred from homology"/>
<evidence type="ECO:0000256" key="2">
    <source>
        <dbReference type="ARBA" id="ARBA00022801"/>
    </source>
</evidence>
<dbReference type="InterPro" id="IPR005945">
    <property type="entry name" value="Pro_imino_pep"/>
</dbReference>
<dbReference type="PIRSF" id="PIRSF005539">
    <property type="entry name" value="Pept_S33_TRI_F1"/>
    <property type="match status" value="1"/>
</dbReference>
<dbReference type="Proteomes" id="UP000799767">
    <property type="component" value="Unassembled WGS sequence"/>
</dbReference>
<evidence type="ECO:0000256" key="1">
    <source>
        <dbReference type="ARBA" id="ARBA00010088"/>
    </source>
</evidence>
<dbReference type="InterPro" id="IPR050266">
    <property type="entry name" value="AB_hydrolase_sf"/>
</dbReference>
<dbReference type="Pfam" id="PF00561">
    <property type="entry name" value="Abhydrolase_1"/>
    <property type="match status" value="1"/>
</dbReference>
<keyword evidence="5" id="KW-1185">Reference proteome</keyword>
<sequence>MTEEDQYEDGTIPFPTKRTDTPCFTYYKIYGNLIAGPPPVIVLHGGPGAQHKYMTPFKALWKRYGLPVIFYDQIGCGRSVHLRHLKGDQEFWKIDIFHEELENLIRHFKLDAPDGSGYHLLGHSFGGQLVTAFAAKQPPGLQRLIIASASASKALFNKELWKLTEQLSPKAQASIHDAVEKLDFSRPAYLAANAEFRETFVCHARPYPPPLMVPDPDTQPDDDTVRTTVQGRSLWIREGTMRDYDFIPILHRINVPTLLYKGETETTELDPMIPLFEGIAKCRFVTIGKASHMPHLDSAELYEKTLTLVGMFLKPGDWAGPRE</sequence>
<dbReference type="InterPro" id="IPR000073">
    <property type="entry name" value="AB_hydrolase_1"/>
</dbReference>
<dbReference type="GeneID" id="54477843"/>
<dbReference type="AlphaFoldDB" id="A0A6A6Q1C0"/>
<protein>
    <submittedName>
        <fullName evidence="4">Alpha/Beta hydrolase protein</fullName>
    </submittedName>
</protein>
<organism evidence="4 5">
    <name type="scientific">Neohortaea acidophila</name>
    <dbReference type="NCBI Taxonomy" id="245834"/>
    <lineage>
        <taxon>Eukaryota</taxon>
        <taxon>Fungi</taxon>
        <taxon>Dikarya</taxon>
        <taxon>Ascomycota</taxon>
        <taxon>Pezizomycotina</taxon>
        <taxon>Dothideomycetes</taxon>
        <taxon>Dothideomycetidae</taxon>
        <taxon>Mycosphaerellales</taxon>
        <taxon>Teratosphaeriaceae</taxon>
        <taxon>Neohortaea</taxon>
    </lineage>
</organism>
<accession>A0A6A6Q1C0</accession>
<evidence type="ECO:0000313" key="5">
    <source>
        <dbReference type="Proteomes" id="UP000799767"/>
    </source>
</evidence>
<gene>
    <name evidence="4" type="ORF">BDY17DRAFT_322597</name>
</gene>
<evidence type="ECO:0000259" key="3">
    <source>
        <dbReference type="Pfam" id="PF00561"/>
    </source>
</evidence>
<reference evidence="4" key="1">
    <citation type="journal article" date="2020" name="Stud. Mycol.">
        <title>101 Dothideomycetes genomes: a test case for predicting lifestyles and emergence of pathogens.</title>
        <authorList>
            <person name="Haridas S."/>
            <person name="Albert R."/>
            <person name="Binder M."/>
            <person name="Bloem J."/>
            <person name="Labutti K."/>
            <person name="Salamov A."/>
            <person name="Andreopoulos B."/>
            <person name="Baker S."/>
            <person name="Barry K."/>
            <person name="Bills G."/>
            <person name="Bluhm B."/>
            <person name="Cannon C."/>
            <person name="Castanera R."/>
            <person name="Culley D."/>
            <person name="Daum C."/>
            <person name="Ezra D."/>
            <person name="Gonzalez J."/>
            <person name="Henrissat B."/>
            <person name="Kuo A."/>
            <person name="Liang C."/>
            <person name="Lipzen A."/>
            <person name="Lutzoni F."/>
            <person name="Magnuson J."/>
            <person name="Mondo S."/>
            <person name="Nolan M."/>
            <person name="Ohm R."/>
            <person name="Pangilinan J."/>
            <person name="Park H.-J."/>
            <person name="Ramirez L."/>
            <person name="Alfaro M."/>
            <person name="Sun H."/>
            <person name="Tritt A."/>
            <person name="Yoshinaga Y."/>
            <person name="Zwiers L.-H."/>
            <person name="Turgeon B."/>
            <person name="Goodwin S."/>
            <person name="Spatafora J."/>
            <person name="Crous P."/>
            <person name="Grigoriev I."/>
        </authorList>
    </citation>
    <scope>NUCLEOTIDE SEQUENCE</scope>
    <source>
        <strain evidence="4">CBS 113389</strain>
    </source>
</reference>
<name>A0A6A6Q1C0_9PEZI</name>
<dbReference type="PRINTS" id="PR00793">
    <property type="entry name" value="PROAMNOPTASE"/>
</dbReference>
<dbReference type="PANTHER" id="PTHR43798:SF33">
    <property type="entry name" value="HYDROLASE, PUTATIVE (AFU_ORTHOLOGUE AFUA_2G14860)-RELATED"/>
    <property type="match status" value="1"/>
</dbReference>
<dbReference type="GO" id="GO:0008233">
    <property type="term" value="F:peptidase activity"/>
    <property type="evidence" value="ECO:0007669"/>
    <property type="project" value="InterPro"/>
</dbReference>
<dbReference type="InterPro" id="IPR029058">
    <property type="entry name" value="AB_hydrolase_fold"/>
</dbReference>
<dbReference type="GO" id="GO:0016020">
    <property type="term" value="C:membrane"/>
    <property type="evidence" value="ECO:0007669"/>
    <property type="project" value="TreeGrafter"/>
</dbReference>
<dbReference type="Gene3D" id="3.40.50.1820">
    <property type="entry name" value="alpha/beta hydrolase"/>
    <property type="match status" value="1"/>
</dbReference>
<evidence type="ECO:0000313" key="4">
    <source>
        <dbReference type="EMBL" id="KAF2485786.1"/>
    </source>
</evidence>
<dbReference type="SUPFAM" id="SSF53474">
    <property type="entry name" value="alpha/beta-Hydrolases"/>
    <property type="match status" value="1"/>
</dbReference>
<feature type="domain" description="AB hydrolase-1" evidence="3">
    <location>
        <begin position="38"/>
        <end position="298"/>
    </location>
</feature>
<dbReference type="PANTHER" id="PTHR43798">
    <property type="entry name" value="MONOACYLGLYCEROL LIPASE"/>
    <property type="match status" value="1"/>
</dbReference>
<dbReference type="EMBL" id="MU001633">
    <property type="protein sequence ID" value="KAF2485786.1"/>
    <property type="molecule type" value="Genomic_DNA"/>
</dbReference>
<dbReference type="NCBIfam" id="TIGR01250">
    <property type="entry name" value="pro_imino_pep_2"/>
    <property type="match status" value="1"/>
</dbReference>
<dbReference type="RefSeq" id="XP_033592355.1">
    <property type="nucleotide sequence ID" value="XM_033736841.1"/>
</dbReference>